<organism evidence="2 3">
    <name type="scientific">Streptomyces violarus</name>
    <dbReference type="NCBI Taxonomy" id="67380"/>
    <lineage>
        <taxon>Bacteria</taxon>
        <taxon>Bacillati</taxon>
        <taxon>Actinomycetota</taxon>
        <taxon>Actinomycetes</taxon>
        <taxon>Kitasatosporales</taxon>
        <taxon>Streptomycetaceae</taxon>
        <taxon>Streptomyces</taxon>
    </lineage>
</organism>
<keyword evidence="3" id="KW-1185">Reference proteome</keyword>
<proteinExistence type="predicted"/>
<feature type="compositionally biased region" description="Polar residues" evidence="1">
    <location>
        <begin position="20"/>
        <end position="36"/>
    </location>
</feature>
<reference evidence="2 3" key="1">
    <citation type="submission" date="2020-08" db="EMBL/GenBank/DDBJ databases">
        <title>Genomic Encyclopedia of Type Strains, Phase III (KMG-III): the genomes of soil and plant-associated and newly described type strains.</title>
        <authorList>
            <person name="Whitman W."/>
        </authorList>
    </citation>
    <scope>NUCLEOTIDE SEQUENCE [LARGE SCALE GENOMIC DNA]</scope>
    <source>
        <strain evidence="2 3">CECT 3237</strain>
    </source>
</reference>
<sequence length="50" mass="5315">MTMTYAASKAMDAGLRTPDRTGTSRVSIRTPSSHVQNLPRPAPGASTPSW</sequence>
<dbReference type="EMBL" id="JACHXE010000005">
    <property type="protein sequence ID" value="MBB3078563.1"/>
    <property type="molecule type" value="Genomic_DNA"/>
</dbReference>
<protein>
    <submittedName>
        <fullName evidence="2">Uncharacterized protein</fullName>
    </submittedName>
</protein>
<dbReference type="RefSeq" id="WP_184595257.1">
    <property type="nucleotide sequence ID" value="NZ_BMUP01000002.1"/>
</dbReference>
<feature type="region of interest" description="Disordered" evidence="1">
    <location>
        <begin position="1"/>
        <end position="50"/>
    </location>
</feature>
<evidence type="ECO:0000313" key="2">
    <source>
        <dbReference type="EMBL" id="MBB3078563.1"/>
    </source>
</evidence>
<gene>
    <name evidence="2" type="ORF">FHS41_005094</name>
</gene>
<evidence type="ECO:0000256" key="1">
    <source>
        <dbReference type="SAM" id="MobiDB-lite"/>
    </source>
</evidence>
<name>A0A7W4ZTT6_9ACTN</name>
<dbReference type="Proteomes" id="UP000572907">
    <property type="component" value="Unassembled WGS sequence"/>
</dbReference>
<comment type="caution">
    <text evidence="2">The sequence shown here is derived from an EMBL/GenBank/DDBJ whole genome shotgun (WGS) entry which is preliminary data.</text>
</comment>
<accession>A0A7W4ZTT6</accession>
<dbReference type="AlphaFoldDB" id="A0A7W4ZTT6"/>
<evidence type="ECO:0000313" key="3">
    <source>
        <dbReference type="Proteomes" id="UP000572907"/>
    </source>
</evidence>